<accession>H7FVA3</accession>
<evidence type="ECO:0000313" key="1">
    <source>
        <dbReference type="EMBL" id="EIA07526.1"/>
    </source>
</evidence>
<proteinExistence type="predicted"/>
<dbReference type="PATRIC" id="fig|1086011.3.peg.3041"/>
<name>H7FVA3_FLAFP</name>
<reference evidence="1 2" key="1">
    <citation type="journal article" date="2014" name="Acta Crystallogr. D">
        <title>Structure-based characterization and antifreeze properties of a hyperactive ice-binding protein from the Antarctic bacterium Flavobacterium frigoris PS1.</title>
        <authorList>
            <person name="Do H."/>
            <person name="Kim S.J."/>
            <person name="Kim H.J."/>
            <person name="Lee J.H."/>
        </authorList>
    </citation>
    <scope>NUCLEOTIDE SEQUENCE [LARGE SCALE GENOMIC DNA]</scope>
    <source>
        <strain evidence="1 2">PS1</strain>
    </source>
</reference>
<dbReference type="STRING" id="1086011.HJ01_03101"/>
<dbReference type="eggNOG" id="COG4935">
    <property type="taxonomic scope" value="Bacteria"/>
</dbReference>
<dbReference type="Pfam" id="PF13585">
    <property type="entry name" value="CHU_C"/>
    <property type="match status" value="1"/>
</dbReference>
<dbReference type="AlphaFoldDB" id="H7FVA3"/>
<dbReference type="Proteomes" id="UP000005566">
    <property type="component" value="Unassembled WGS sequence"/>
</dbReference>
<comment type="caution">
    <text evidence="1">The sequence shown here is derived from an EMBL/GenBank/DDBJ whole genome shotgun (WGS) entry which is preliminary data.</text>
</comment>
<sequence>MTISVKPKPIPLLTDGKICVDKNSNKVIQSYLLDSKLNNATHNFEWFLDGITIYNASQSTFEATQKGTYSVKATNKSTNCSATLVEAIVTETLSNSTIFKITQTNAFSDDATLTISVVEGTANYEYQLDQSPFQLSNVFSEVSPGTHMLRVVDTEACTDLSYQVIVIGYPKFFTPNGDGHNDTWKIIGFNSQYSPSITIFDRYGKLLKQINSSDFGWDGTFNGQAMPATDYWFRVIYLEDGINKEFKSHFSLKR</sequence>
<dbReference type="InterPro" id="IPR026341">
    <property type="entry name" value="T9SS_type_B"/>
</dbReference>
<evidence type="ECO:0000313" key="2">
    <source>
        <dbReference type="Proteomes" id="UP000005566"/>
    </source>
</evidence>
<dbReference type="NCBIfam" id="TIGR04131">
    <property type="entry name" value="Bac_Flav_CTERM"/>
    <property type="match status" value="1"/>
</dbReference>
<dbReference type="EMBL" id="AHKF01000023">
    <property type="protein sequence ID" value="EIA07526.1"/>
    <property type="molecule type" value="Genomic_DNA"/>
</dbReference>
<protein>
    <submittedName>
        <fullName evidence="1">CHU large protein</fullName>
    </submittedName>
</protein>
<keyword evidence="2" id="KW-1185">Reference proteome</keyword>
<organism evidence="1 2">
    <name type="scientific">Flavobacterium frigoris (strain PS1)</name>
    <dbReference type="NCBI Taxonomy" id="1086011"/>
    <lineage>
        <taxon>Bacteria</taxon>
        <taxon>Pseudomonadati</taxon>
        <taxon>Bacteroidota</taxon>
        <taxon>Flavobacteriia</taxon>
        <taxon>Flavobacteriales</taxon>
        <taxon>Flavobacteriaceae</taxon>
        <taxon>Flavobacterium</taxon>
    </lineage>
</organism>
<gene>
    <name evidence="1" type="ORF">HJ01_03101</name>
</gene>